<dbReference type="AlphaFoldDB" id="A0A1N7CIR4"/>
<evidence type="ECO:0000313" key="3">
    <source>
        <dbReference type="EMBL" id="SIR63511.1"/>
    </source>
</evidence>
<evidence type="ECO:0000259" key="2">
    <source>
        <dbReference type="Pfam" id="PF18545"/>
    </source>
</evidence>
<dbReference type="Pfam" id="PF18545">
    <property type="entry name" value="HalOD1"/>
    <property type="match status" value="1"/>
</dbReference>
<reference evidence="4" key="1">
    <citation type="submission" date="2017-01" db="EMBL/GenBank/DDBJ databases">
        <authorList>
            <person name="Varghese N."/>
            <person name="Submissions S."/>
        </authorList>
    </citation>
    <scope>NUCLEOTIDE SEQUENCE [LARGE SCALE GENOMIC DNA]</scope>
    <source>
        <strain evidence="4">CGMCC 1.7737</strain>
    </source>
</reference>
<evidence type="ECO:0000256" key="1">
    <source>
        <dbReference type="SAM" id="MobiDB-lite"/>
    </source>
</evidence>
<proteinExistence type="predicted"/>
<feature type="domain" description="Halobacterial output" evidence="2">
    <location>
        <begin position="28"/>
        <end position="100"/>
    </location>
</feature>
<feature type="region of interest" description="Disordered" evidence="1">
    <location>
        <begin position="1"/>
        <end position="25"/>
    </location>
</feature>
<dbReference type="InterPro" id="IPR040624">
    <property type="entry name" value="HalOD1"/>
</dbReference>
<dbReference type="OrthoDB" id="271604at2157"/>
<feature type="compositionally biased region" description="Basic and acidic residues" evidence="1">
    <location>
        <begin position="109"/>
        <end position="119"/>
    </location>
</feature>
<name>A0A1N7CIR4_9EURY</name>
<feature type="compositionally biased region" description="Basic and acidic residues" evidence="1">
    <location>
        <begin position="1"/>
        <end position="15"/>
    </location>
</feature>
<protein>
    <recommendedName>
        <fullName evidence="2">Halobacterial output domain-containing protein</fullName>
    </recommendedName>
</protein>
<feature type="region of interest" description="Disordered" evidence="1">
    <location>
        <begin position="95"/>
        <end position="119"/>
    </location>
</feature>
<dbReference type="EMBL" id="FTNO01000003">
    <property type="protein sequence ID" value="SIR63511.1"/>
    <property type="molecule type" value="Genomic_DNA"/>
</dbReference>
<dbReference type="RefSeq" id="WP_076431013.1">
    <property type="nucleotide sequence ID" value="NZ_FTNO01000003.1"/>
</dbReference>
<gene>
    <name evidence="3" type="ORF">SAMN05421858_3033</name>
</gene>
<organism evidence="3 4">
    <name type="scientific">Haladaptatus litoreus</name>
    <dbReference type="NCBI Taxonomy" id="553468"/>
    <lineage>
        <taxon>Archaea</taxon>
        <taxon>Methanobacteriati</taxon>
        <taxon>Methanobacteriota</taxon>
        <taxon>Stenosarchaea group</taxon>
        <taxon>Halobacteria</taxon>
        <taxon>Halobacteriales</taxon>
        <taxon>Haladaptataceae</taxon>
        <taxon>Haladaptatus</taxon>
    </lineage>
</organism>
<accession>A0A1N7CIR4</accession>
<evidence type="ECO:0000313" key="4">
    <source>
        <dbReference type="Proteomes" id="UP000186914"/>
    </source>
</evidence>
<keyword evidence="4" id="KW-1185">Reference proteome</keyword>
<sequence>MTEHPHSNDEHKQTDDAAYQTEFDPITDSVSEELVRAIATLNDADPTELALLWEFVDPEALDALFGPRAAGNPRETNGRVSFTYDAYHVRIDSSGQITFHQSESESESVSERSPSEADE</sequence>
<dbReference type="Proteomes" id="UP000186914">
    <property type="component" value="Unassembled WGS sequence"/>
</dbReference>